<dbReference type="PANTHER" id="PTHR31056">
    <property type="entry name" value="TRANSMEMBRANE PROTEIN 179B"/>
    <property type="match status" value="1"/>
</dbReference>
<dbReference type="Pfam" id="PF26158">
    <property type="entry name" value="Claudin_TMEM179-179B"/>
    <property type="match status" value="1"/>
</dbReference>
<dbReference type="AlphaFoldDB" id="A0A8S4Q589"/>
<dbReference type="InterPro" id="IPR029776">
    <property type="entry name" value="TMEM179B"/>
</dbReference>
<comment type="subcellular location">
    <subcellularLocation>
        <location evidence="1">Membrane</location>
        <topology evidence="1">Multi-pass membrane protein</topology>
    </subcellularLocation>
</comment>
<gene>
    <name evidence="7" type="ORF">OFUS_LOCUS24894</name>
</gene>
<keyword evidence="8" id="KW-1185">Reference proteome</keyword>
<evidence type="ECO:0000256" key="2">
    <source>
        <dbReference type="ARBA" id="ARBA00022692"/>
    </source>
</evidence>
<keyword evidence="3 6" id="KW-1133">Transmembrane helix</keyword>
<evidence type="ECO:0000256" key="3">
    <source>
        <dbReference type="ARBA" id="ARBA00022989"/>
    </source>
</evidence>
<feature type="transmembrane region" description="Helical" evidence="6">
    <location>
        <begin position="158"/>
        <end position="182"/>
    </location>
</feature>
<keyword evidence="4 6" id="KW-0472">Membrane</keyword>
<evidence type="ECO:0000313" key="8">
    <source>
        <dbReference type="Proteomes" id="UP000749559"/>
    </source>
</evidence>
<dbReference type="EMBL" id="CAIIXF020000012">
    <property type="protein sequence ID" value="CAH1801072.1"/>
    <property type="molecule type" value="Genomic_DNA"/>
</dbReference>
<dbReference type="InterPro" id="IPR059010">
    <property type="entry name" value="TMEM179-179B"/>
</dbReference>
<keyword evidence="2 6" id="KW-0812">Transmembrane</keyword>
<feature type="transmembrane region" description="Helical" evidence="6">
    <location>
        <begin position="231"/>
        <end position="251"/>
    </location>
</feature>
<evidence type="ECO:0000256" key="6">
    <source>
        <dbReference type="SAM" id="Phobius"/>
    </source>
</evidence>
<protein>
    <submittedName>
        <fullName evidence="7">Uncharacterized protein</fullName>
    </submittedName>
</protein>
<evidence type="ECO:0000313" key="7">
    <source>
        <dbReference type="EMBL" id="CAH1801072.1"/>
    </source>
</evidence>
<evidence type="ECO:0000256" key="4">
    <source>
        <dbReference type="ARBA" id="ARBA00023136"/>
    </source>
</evidence>
<organism evidence="7 8">
    <name type="scientific">Owenia fusiformis</name>
    <name type="common">Polychaete worm</name>
    <dbReference type="NCBI Taxonomy" id="6347"/>
    <lineage>
        <taxon>Eukaryota</taxon>
        <taxon>Metazoa</taxon>
        <taxon>Spiralia</taxon>
        <taxon>Lophotrochozoa</taxon>
        <taxon>Annelida</taxon>
        <taxon>Polychaeta</taxon>
        <taxon>Sedentaria</taxon>
        <taxon>Canalipalpata</taxon>
        <taxon>Sabellida</taxon>
        <taxon>Oweniida</taxon>
        <taxon>Oweniidae</taxon>
        <taxon>Owenia</taxon>
    </lineage>
</organism>
<feature type="transmembrane region" description="Helical" evidence="6">
    <location>
        <begin position="109"/>
        <end position="138"/>
    </location>
</feature>
<evidence type="ECO:0000256" key="5">
    <source>
        <dbReference type="ARBA" id="ARBA00093776"/>
    </source>
</evidence>
<dbReference type="Proteomes" id="UP000749559">
    <property type="component" value="Unassembled WGS sequence"/>
</dbReference>
<reference evidence="7" key="1">
    <citation type="submission" date="2022-03" db="EMBL/GenBank/DDBJ databases">
        <authorList>
            <person name="Martin C."/>
        </authorList>
    </citation>
    <scope>NUCLEOTIDE SEQUENCE</scope>
</reference>
<feature type="transmembrane region" description="Helical" evidence="6">
    <location>
        <begin position="49"/>
        <end position="69"/>
    </location>
</feature>
<comment type="caution">
    <text evidence="7">The sequence shown here is derived from an EMBL/GenBank/DDBJ whole genome shotgun (WGS) entry which is preliminary data.</text>
</comment>
<evidence type="ECO:0000256" key="1">
    <source>
        <dbReference type="ARBA" id="ARBA00004141"/>
    </source>
</evidence>
<name>A0A8S4Q589_OWEFU</name>
<proteinExistence type="inferred from homology"/>
<dbReference type="PANTHER" id="PTHR31056:SF1">
    <property type="entry name" value="TRANSMEMBRANE PROTEIN 179B"/>
    <property type="match status" value="1"/>
</dbReference>
<sequence>MLCKRNFYSTNISKSKRFKKIRKIGSIKMHIEDCLFEFESSPLWLGVRIFLYVLSAILGVIAAVAMAVAKGAFYHETLHPNGLCVLFGYSTYRGLEDDKYVKLDYNEHSSAICFSIIVINSVATVALPFIVGIILLIIIRRALIMDKMRTRVVRLGMLIFSIVVLVTAFTAGVIATSGYNVWCSSLLDVLREGKQKASNCSEAIIKNIPIGGTWESGSVINYTKPMDSLVVASWILVAVWTVICIIEIVAFRRSRVSPPDCNSDRAPVVTE</sequence>
<accession>A0A8S4Q589</accession>
<comment type="similarity">
    <text evidence="5">Belongs to the TMEM179 family.</text>
</comment>